<dbReference type="InterPro" id="IPR013525">
    <property type="entry name" value="ABC2_TM"/>
</dbReference>
<evidence type="ECO:0000256" key="6">
    <source>
        <dbReference type="ARBA" id="ARBA00022692"/>
    </source>
</evidence>
<dbReference type="GO" id="GO:0005886">
    <property type="term" value="C:plasma membrane"/>
    <property type="evidence" value="ECO:0007669"/>
    <property type="project" value="UniProtKB-SubCell"/>
</dbReference>
<feature type="transmembrane region" description="Helical" evidence="9">
    <location>
        <begin position="33"/>
        <end position="52"/>
    </location>
</feature>
<keyword evidence="6 9" id="KW-0812">Transmembrane</keyword>
<dbReference type="OrthoDB" id="9814458at2"/>
<feature type="transmembrane region" description="Helical" evidence="9">
    <location>
        <begin position="146"/>
        <end position="171"/>
    </location>
</feature>
<evidence type="ECO:0000313" key="11">
    <source>
        <dbReference type="EMBL" id="PMM74064.1"/>
    </source>
</evidence>
<comment type="subcellular location">
    <subcellularLocation>
        <location evidence="1 9">Cell inner membrane</location>
        <topology evidence="1 9">Multi-pass membrane protein</topology>
    </subcellularLocation>
</comment>
<evidence type="ECO:0000256" key="2">
    <source>
        <dbReference type="ARBA" id="ARBA00007783"/>
    </source>
</evidence>
<reference evidence="12" key="1">
    <citation type="submission" date="2016-07" db="EMBL/GenBank/DDBJ databases">
        <title>Nontailed viruses are major unrecognized killers of bacteria in the ocean.</title>
        <authorList>
            <person name="Kauffman K."/>
            <person name="Hussain F."/>
            <person name="Yang J."/>
            <person name="Arevalo P."/>
            <person name="Brown J."/>
            <person name="Cutler M."/>
            <person name="Kelly L."/>
            <person name="Polz M.F."/>
        </authorList>
    </citation>
    <scope>NUCLEOTIDE SEQUENCE [LARGE SCALE GENOMIC DNA]</scope>
    <source>
        <strain evidence="12">10N.261.46.F8</strain>
    </source>
</reference>
<sequence>MAKVKKRSTLQVWGDVIFAIFLREIKSKFNDKLGVSWAVLQPVSFIFILSFMRGRLDGGETHSMPTFVFIVYGMLCIQLFLTTMSAAAGSIKTNKPLFAFRQVQPIASTIAMVGFEFLVKIAVVLVIVIAMYFLGIEIKIDDPLMVLWNFTVLWLLATNIGLLFAIARAFIPEIDKLRNMLQRPLLFISGVFFSLQDIPKETWHYFDWNPILHAIELSRQAAYPTFGAVGVSELYLNLSTLIITFFSIACYRVYWKQAISR</sequence>
<comment type="similarity">
    <text evidence="2 9">Belongs to the ABC-2 integral membrane protein family.</text>
</comment>
<dbReference type="GO" id="GO:0015920">
    <property type="term" value="P:lipopolysaccharide transport"/>
    <property type="evidence" value="ECO:0007669"/>
    <property type="project" value="TreeGrafter"/>
</dbReference>
<feature type="transmembrane region" description="Helical" evidence="9">
    <location>
        <begin position="183"/>
        <end position="199"/>
    </location>
</feature>
<dbReference type="AlphaFoldDB" id="A0A2N7KEE0"/>
<dbReference type="Pfam" id="PF01061">
    <property type="entry name" value="ABC2_membrane"/>
    <property type="match status" value="1"/>
</dbReference>
<proteinExistence type="inferred from homology"/>
<keyword evidence="4 9" id="KW-1003">Cell membrane</keyword>
<dbReference type="RefSeq" id="WP_102434417.1">
    <property type="nucleotide sequence ID" value="NZ_CAWNVI010000065.1"/>
</dbReference>
<evidence type="ECO:0000256" key="7">
    <source>
        <dbReference type="ARBA" id="ARBA00022989"/>
    </source>
</evidence>
<feature type="transmembrane region" description="Helical" evidence="9">
    <location>
        <begin position="110"/>
        <end position="134"/>
    </location>
</feature>
<feature type="domain" description="ABC transmembrane type-2" evidence="10">
    <location>
        <begin position="33"/>
        <end position="254"/>
    </location>
</feature>
<comment type="caution">
    <text evidence="11">The sequence shown here is derived from an EMBL/GenBank/DDBJ whole genome shotgun (WGS) entry which is preliminary data.</text>
</comment>
<gene>
    <name evidence="11" type="ORF">BCT49_24480</name>
</gene>
<dbReference type="EMBL" id="MCZK01000065">
    <property type="protein sequence ID" value="PMM74064.1"/>
    <property type="molecule type" value="Genomic_DNA"/>
</dbReference>
<evidence type="ECO:0000256" key="9">
    <source>
        <dbReference type="RuleBase" id="RU361157"/>
    </source>
</evidence>
<feature type="transmembrane region" description="Helical" evidence="9">
    <location>
        <begin position="64"/>
        <end position="89"/>
    </location>
</feature>
<accession>A0A2N7KEE0</accession>
<dbReference type="PROSITE" id="PS51012">
    <property type="entry name" value="ABC_TM2"/>
    <property type="match status" value="1"/>
</dbReference>
<keyword evidence="7 9" id="KW-1133">Transmembrane helix</keyword>
<keyword evidence="3 9" id="KW-0813">Transport</keyword>
<feature type="transmembrane region" description="Helical" evidence="9">
    <location>
        <begin position="234"/>
        <end position="255"/>
    </location>
</feature>
<name>A0A2N7KEE0_9VIBR</name>
<organism evidence="11 12">
    <name type="scientific">Vibrio lentus</name>
    <dbReference type="NCBI Taxonomy" id="136468"/>
    <lineage>
        <taxon>Bacteria</taxon>
        <taxon>Pseudomonadati</taxon>
        <taxon>Pseudomonadota</taxon>
        <taxon>Gammaproteobacteria</taxon>
        <taxon>Vibrionales</taxon>
        <taxon>Vibrionaceae</taxon>
        <taxon>Vibrio</taxon>
    </lineage>
</organism>
<dbReference type="InterPro" id="IPR047817">
    <property type="entry name" value="ABC2_TM_bact-type"/>
</dbReference>
<evidence type="ECO:0000259" key="10">
    <source>
        <dbReference type="PROSITE" id="PS51012"/>
    </source>
</evidence>
<evidence type="ECO:0000256" key="5">
    <source>
        <dbReference type="ARBA" id="ARBA00022519"/>
    </source>
</evidence>
<evidence type="ECO:0000256" key="1">
    <source>
        <dbReference type="ARBA" id="ARBA00004429"/>
    </source>
</evidence>
<keyword evidence="5" id="KW-0997">Cell inner membrane</keyword>
<protein>
    <recommendedName>
        <fullName evidence="9">Transport permease protein</fullName>
    </recommendedName>
</protein>
<evidence type="ECO:0000256" key="3">
    <source>
        <dbReference type="ARBA" id="ARBA00022448"/>
    </source>
</evidence>
<keyword evidence="8 9" id="KW-0472">Membrane</keyword>
<evidence type="ECO:0000313" key="12">
    <source>
        <dbReference type="Proteomes" id="UP000235406"/>
    </source>
</evidence>
<evidence type="ECO:0000256" key="8">
    <source>
        <dbReference type="ARBA" id="ARBA00023136"/>
    </source>
</evidence>
<evidence type="ECO:0000256" key="4">
    <source>
        <dbReference type="ARBA" id="ARBA00022475"/>
    </source>
</evidence>
<dbReference type="PANTHER" id="PTHR30413:SF8">
    <property type="entry name" value="TRANSPORT PERMEASE PROTEIN"/>
    <property type="match status" value="1"/>
</dbReference>
<dbReference type="GO" id="GO:0140359">
    <property type="term" value="F:ABC-type transporter activity"/>
    <property type="evidence" value="ECO:0007669"/>
    <property type="project" value="InterPro"/>
</dbReference>
<dbReference type="Proteomes" id="UP000235406">
    <property type="component" value="Unassembled WGS sequence"/>
</dbReference>
<dbReference type="PANTHER" id="PTHR30413">
    <property type="entry name" value="INNER MEMBRANE TRANSPORT PERMEASE"/>
    <property type="match status" value="1"/>
</dbReference>